<protein>
    <recommendedName>
        <fullName evidence="10 11">UDP-N-acetylmuramoyl-tripeptide--D-alanyl-D-alanine ligase</fullName>
        <ecNumber evidence="10 11">6.3.2.10</ecNumber>
    </recommendedName>
    <alternativeName>
        <fullName evidence="10">D-alanyl-D-alanine-adding enzyme</fullName>
    </alternativeName>
</protein>
<organism evidence="15 16">
    <name type="scientific">Octadecabacter antarcticus 307</name>
    <dbReference type="NCBI Taxonomy" id="391626"/>
    <lineage>
        <taxon>Bacteria</taxon>
        <taxon>Pseudomonadati</taxon>
        <taxon>Pseudomonadota</taxon>
        <taxon>Alphaproteobacteria</taxon>
        <taxon>Rhodobacterales</taxon>
        <taxon>Roseobacteraceae</taxon>
        <taxon>Octadecabacter</taxon>
    </lineage>
</organism>
<dbReference type="PANTHER" id="PTHR43024">
    <property type="entry name" value="UDP-N-ACETYLMURAMOYL-TRIPEPTIDE--D-ALANYL-D-ALANINE LIGASE"/>
    <property type="match status" value="1"/>
</dbReference>
<evidence type="ECO:0000256" key="8">
    <source>
        <dbReference type="ARBA" id="ARBA00023306"/>
    </source>
</evidence>
<dbReference type="SUPFAM" id="SSF53244">
    <property type="entry name" value="MurD-like peptide ligases, peptide-binding domain"/>
    <property type="match status" value="1"/>
</dbReference>
<evidence type="ECO:0000256" key="9">
    <source>
        <dbReference type="ARBA" id="ARBA00023316"/>
    </source>
</evidence>
<dbReference type="GO" id="GO:0051301">
    <property type="term" value="P:cell division"/>
    <property type="evidence" value="ECO:0007669"/>
    <property type="project" value="UniProtKB-KW"/>
</dbReference>
<evidence type="ECO:0000256" key="5">
    <source>
        <dbReference type="ARBA" id="ARBA00022840"/>
    </source>
</evidence>
<dbReference type="Pfam" id="PF01225">
    <property type="entry name" value="Mur_ligase"/>
    <property type="match status" value="1"/>
</dbReference>
<keyword evidence="8 10" id="KW-0131">Cell cycle</keyword>
<accession>M9RAT9</accession>
<evidence type="ECO:0000256" key="11">
    <source>
        <dbReference type="RuleBase" id="RU004136"/>
    </source>
</evidence>
<dbReference type="HAMAP" id="MF_02019">
    <property type="entry name" value="MurF"/>
    <property type="match status" value="1"/>
</dbReference>
<evidence type="ECO:0000256" key="10">
    <source>
        <dbReference type="HAMAP-Rule" id="MF_02019"/>
    </source>
</evidence>
<keyword evidence="7 10" id="KW-0573">Peptidoglycan synthesis</keyword>
<comment type="pathway">
    <text evidence="10 11">Cell wall biogenesis; peptidoglycan biosynthesis.</text>
</comment>
<dbReference type="GO" id="GO:0005524">
    <property type="term" value="F:ATP binding"/>
    <property type="evidence" value="ECO:0007669"/>
    <property type="project" value="UniProtKB-UniRule"/>
</dbReference>
<dbReference type="GO" id="GO:0047480">
    <property type="term" value="F:UDP-N-acetylmuramoyl-tripeptide-D-alanyl-D-alanine ligase activity"/>
    <property type="evidence" value="ECO:0007669"/>
    <property type="project" value="UniProtKB-UniRule"/>
</dbReference>
<keyword evidence="4 10" id="KW-0547">Nucleotide-binding</keyword>
<dbReference type="InterPro" id="IPR000713">
    <property type="entry name" value="Mur_ligase_N"/>
</dbReference>
<keyword evidence="2 10" id="KW-0436">Ligase</keyword>
<dbReference type="RefSeq" id="WP_015498932.1">
    <property type="nucleotide sequence ID" value="NC_020911.1"/>
</dbReference>
<comment type="function">
    <text evidence="10 11">Involved in cell wall formation. Catalyzes the final step in the synthesis of UDP-N-acetylmuramoyl-pentapeptide, the precursor of murein.</text>
</comment>
<dbReference type="NCBIfam" id="TIGR01143">
    <property type="entry name" value="murF"/>
    <property type="match status" value="1"/>
</dbReference>
<dbReference type="UniPathway" id="UPA00219"/>
<dbReference type="EC" id="6.3.2.10" evidence="10 11"/>
<evidence type="ECO:0000256" key="7">
    <source>
        <dbReference type="ARBA" id="ARBA00022984"/>
    </source>
</evidence>
<dbReference type="InterPro" id="IPR035911">
    <property type="entry name" value="MurE/MurF_N"/>
</dbReference>
<dbReference type="Proteomes" id="UP000005307">
    <property type="component" value="Chromosome"/>
</dbReference>
<dbReference type="AlphaFoldDB" id="M9RAT9"/>
<keyword evidence="1 10" id="KW-0963">Cytoplasm</keyword>
<evidence type="ECO:0000256" key="1">
    <source>
        <dbReference type="ARBA" id="ARBA00022490"/>
    </source>
</evidence>
<comment type="catalytic activity">
    <reaction evidence="10 11">
        <text>D-alanyl-D-alanine + UDP-N-acetyl-alpha-D-muramoyl-L-alanyl-gamma-D-glutamyl-meso-2,6-diaminopimelate + ATP = UDP-N-acetyl-alpha-D-muramoyl-L-alanyl-gamma-D-glutamyl-meso-2,6-diaminopimeloyl-D-alanyl-D-alanine + ADP + phosphate + H(+)</text>
        <dbReference type="Rhea" id="RHEA:28374"/>
        <dbReference type="ChEBI" id="CHEBI:15378"/>
        <dbReference type="ChEBI" id="CHEBI:30616"/>
        <dbReference type="ChEBI" id="CHEBI:43474"/>
        <dbReference type="ChEBI" id="CHEBI:57822"/>
        <dbReference type="ChEBI" id="CHEBI:61386"/>
        <dbReference type="ChEBI" id="CHEBI:83905"/>
        <dbReference type="ChEBI" id="CHEBI:456216"/>
        <dbReference type="EC" id="6.3.2.10"/>
    </reaction>
</comment>
<dbReference type="SUPFAM" id="SSF53623">
    <property type="entry name" value="MurD-like peptide ligases, catalytic domain"/>
    <property type="match status" value="1"/>
</dbReference>
<evidence type="ECO:0000256" key="6">
    <source>
        <dbReference type="ARBA" id="ARBA00022960"/>
    </source>
</evidence>
<dbReference type="PANTHER" id="PTHR43024:SF1">
    <property type="entry name" value="UDP-N-ACETYLMURAMOYL-TRIPEPTIDE--D-ALANYL-D-ALANINE LIGASE"/>
    <property type="match status" value="1"/>
</dbReference>
<dbReference type="Pfam" id="PF02875">
    <property type="entry name" value="Mur_ligase_C"/>
    <property type="match status" value="1"/>
</dbReference>
<name>M9RAT9_9RHOB</name>
<keyword evidence="6 10" id="KW-0133">Cell shape</keyword>
<evidence type="ECO:0000256" key="2">
    <source>
        <dbReference type="ARBA" id="ARBA00022598"/>
    </source>
</evidence>
<evidence type="ECO:0000259" key="13">
    <source>
        <dbReference type="Pfam" id="PF02875"/>
    </source>
</evidence>
<keyword evidence="3 10" id="KW-0132">Cell division</keyword>
<keyword evidence="16" id="KW-1185">Reference proteome</keyword>
<evidence type="ECO:0000256" key="3">
    <source>
        <dbReference type="ARBA" id="ARBA00022618"/>
    </source>
</evidence>
<dbReference type="STRING" id="391626.OAN307_c11890"/>
<dbReference type="KEGG" id="oat:OAN307_c11890"/>
<gene>
    <name evidence="10" type="primary">murF</name>
    <name evidence="15" type="ORF">OAN307_c11890</name>
</gene>
<dbReference type="Pfam" id="PF08245">
    <property type="entry name" value="Mur_ligase_M"/>
    <property type="match status" value="1"/>
</dbReference>
<sequence length="494" mass="51743">MSQDTTPNTNPDTTHDTILWTSDDADAATGGQSTTKWDATGVSIDTRTIQLGDLFVALTAERDGHDFVASALAKGAAAAIVTHRPAGVADDAPLLIVADVLAALGALGQAARARTSAKVLAITGSVGKTSAKEMARAVLSHQGRVHAAQASYNNHWGVPLTLARMPADCDFAVIEIGMSNPGEIAPLSRLTRPDVVMITTVGAAHLQAFDDISGIAREKASIIDGLSSGGVAVLNADIDSSQVLQNYASKRQVTQVLFGQMSRTWKLEHVALAQGQTLVQADTPNGPLMFKLSTAGRHFAMNGLGILAACAALGADPVLAAIDLGHWVPPAGRGTHEVVTFDPAMEHETLILMDDAFNANPTSVTAALEVLAAYQPLDNVGRIVKGRRVAILGDMLELGPHENAMHSDLANDPSMPVLHLIHCAGPRMRHLYDALPDTQRGQWAETADGLVRKAAQLVDAGDIVLVKGSKGSKISLVVDAIRKLGHPDAPKGSI</sequence>
<keyword evidence="5 10" id="KW-0067">ATP-binding</keyword>
<evidence type="ECO:0000256" key="4">
    <source>
        <dbReference type="ARBA" id="ARBA00022741"/>
    </source>
</evidence>
<feature type="domain" description="Mur ligase N-terminal catalytic" evidence="12">
    <location>
        <begin position="40"/>
        <end position="103"/>
    </location>
</feature>
<evidence type="ECO:0000313" key="16">
    <source>
        <dbReference type="Proteomes" id="UP000005307"/>
    </source>
</evidence>
<dbReference type="eggNOG" id="COG0770">
    <property type="taxonomic scope" value="Bacteria"/>
</dbReference>
<dbReference type="SUPFAM" id="SSF63418">
    <property type="entry name" value="MurE/MurF N-terminal domain"/>
    <property type="match status" value="1"/>
</dbReference>
<dbReference type="InterPro" id="IPR004101">
    <property type="entry name" value="Mur_ligase_C"/>
</dbReference>
<dbReference type="Gene3D" id="3.40.1390.10">
    <property type="entry name" value="MurE/MurF, N-terminal domain"/>
    <property type="match status" value="1"/>
</dbReference>
<dbReference type="Gene3D" id="3.90.190.20">
    <property type="entry name" value="Mur ligase, C-terminal domain"/>
    <property type="match status" value="1"/>
</dbReference>
<keyword evidence="9 10" id="KW-0961">Cell wall biogenesis/degradation</keyword>
<feature type="domain" description="Mur ligase central" evidence="14">
    <location>
        <begin position="122"/>
        <end position="309"/>
    </location>
</feature>
<dbReference type="GO" id="GO:0008360">
    <property type="term" value="P:regulation of cell shape"/>
    <property type="evidence" value="ECO:0007669"/>
    <property type="project" value="UniProtKB-KW"/>
</dbReference>
<dbReference type="GO" id="GO:0009252">
    <property type="term" value="P:peptidoglycan biosynthetic process"/>
    <property type="evidence" value="ECO:0007669"/>
    <property type="project" value="UniProtKB-UniRule"/>
</dbReference>
<dbReference type="HOGENOM" id="CLU_031507_4_1_5"/>
<dbReference type="InterPro" id="IPR013221">
    <property type="entry name" value="Mur_ligase_cen"/>
</dbReference>
<evidence type="ECO:0000313" key="15">
    <source>
        <dbReference type="EMBL" id="AGI66890.1"/>
    </source>
</evidence>
<dbReference type="InterPro" id="IPR036615">
    <property type="entry name" value="Mur_ligase_C_dom_sf"/>
</dbReference>
<dbReference type="Gene3D" id="3.40.1190.10">
    <property type="entry name" value="Mur-like, catalytic domain"/>
    <property type="match status" value="1"/>
</dbReference>
<dbReference type="EMBL" id="CP003740">
    <property type="protein sequence ID" value="AGI66890.1"/>
    <property type="molecule type" value="Genomic_DNA"/>
</dbReference>
<comment type="subcellular location">
    <subcellularLocation>
        <location evidence="10 11">Cytoplasm</location>
    </subcellularLocation>
</comment>
<comment type="similarity">
    <text evidence="10">Belongs to the MurCDEF family. MurF subfamily.</text>
</comment>
<dbReference type="InterPro" id="IPR005863">
    <property type="entry name" value="UDP-N-AcMur_synth"/>
</dbReference>
<dbReference type="GO" id="GO:0005737">
    <property type="term" value="C:cytoplasm"/>
    <property type="evidence" value="ECO:0007669"/>
    <property type="project" value="UniProtKB-SubCell"/>
</dbReference>
<dbReference type="InterPro" id="IPR051046">
    <property type="entry name" value="MurCDEF_CellWall_CoF430Synth"/>
</dbReference>
<dbReference type="GO" id="GO:0071555">
    <property type="term" value="P:cell wall organization"/>
    <property type="evidence" value="ECO:0007669"/>
    <property type="project" value="UniProtKB-KW"/>
</dbReference>
<feature type="domain" description="Mur ligase C-terminal" evidence="13">
    <location>
        <begin position="352"/>
        <end position="469"/>
    </location>
</feature>
<dbReference type="GO" id="GO:0008766">
    <property type="term" value="F:UDP-N-acetylmuramoylalanyl-D-glutamyl-2,6-diaminopimelate-D-alanyl-D-alanine ligase activity"/>
    <property type="evidence" value="ECO:0007669"/>
    <property type="project" value="RHEA"/>
</dbReference>
<reference evidence="15 16" key="1">
    <citation type="journal article" date="2013" name="PLoS ONE">
        <title>Poles Apart: Arctic and Antarctic Octadecabacter strains Share High Genome Plasticity and a New Type of Xanthorhodopsin.</title>
        <authorList>
            <person name="Vollmers J."/>
            <person name="Voget S."/>
            <person name="Dietrich S."/>
            <person name="Gollnow K."/>
            <person name="Smits M."/>
            <person name="Meyer K."/>
            <person name="Brinkhoff T."/>
            <person name="Simon M."/>
            <person name="Daniel R."/>
        </authorList>
    </citation>
    <scope>NUCLEOTIDE SEQUENCE [LARGE SCALE GENOMIC DNA]</scope>
    <source>
        <strain evidence="15 16">307</strain>
    </source>
</reference>
<evidence type="ECO:0000259" key="14">
    <source>
        <dbReference type="Pfam" id="PF08245"/>
    </source>
</evidence>
<evidence type="ECO:0000259" key="12">
    <source>
        <dbReference type="Pfam" id="PF01225"/>
    </source>
</evidence>
<dbReference type="InterPro" id="IPR036565">
    <property type="entry name" value="Mur-like_cat_sf"/>
</dbReference>
<feature type="binding site" evidence="10">
    <location>
        <begin position="124"/>
        <end position="130"/>
    </location>
    <ligand>
        <name>ATP</name>
        <dbReference type="ChEBI" id="CHEBI:30616"/>
    </ligand>
</feature>
<proteinExistence type="inferred from homology"/>
<dbReference type="OrthoDB" id="9800958at2"/>